<feature type="signal peptide" evidence="1">
    <location>
        <begin position="1"/>
        <end position="22"/>
    </location>
</feature>
<dbReference type="Proteomes" id="UP000633278">
    <property type="component" value="Unassembled WGS sequence"/>
</dbReference>
<gene>
    <name evidence="2" type="ORF">GCM10011416_03600</name>
</gene>
<dbReference type="RefSeq" id="WP_188597558.1">
    <property type="nucleotide sequence ID" value="NZ_BMJW01000001.1"/>
</dbReference>
<organism evidence="2 3">
    <name type="scientific">Polaribacter pacificus</name>
    <dbReference type="NCBI Taxonomy" id="1775173"/>
    <lineage>
        <taxon>Bacteria</taxon>
        <taxon>Pseudomonadati</taxon>
        <taxon>Bacteroidota</taxon>
        <taxon>Flavobacteriia</taxon>
        <taxon>Flavobacteriales</taxon>
        <taxon>Flavobacteriaceae</taxon>
    </lineage>
</organism>
<keyword evidence="3" id="KW-1185">Reference proteome</keyword>
<evidence type="ECO:0000313" key="3">
    <source>
        <dbReference type="Proteomes" id="UP000633278"/>
    </source>
</evidence>
<keyword evidence="1" id="KW-0732">Signal</keyword>
<protein>
    <recommendedName>
        <fullName evidence="4">TonB protein C-terminal</fullName>
    </recommendedName>
</protein>
<evidence type="ECO:0000313" key="2">
    <source>
        <dbReference type="EMBL" id="GGG90287.1"/>
    </source>
</evidence>
<reference evidence="2" key="2">
    <citation type="submission" date="2020-09" db="EMBL/GenBank/DDBJ databases">
        <authorList>
            <person name="Sun Q."/>
            <person name="Zhou Y."/>
        </authorList>
    </citation>
    <scope>NUCLEOTIDE SEQUENCE</scope>
    <source>
        <strain evidence="2">CGMCC 1.15763</strain>
    </source>
</reference>
<reference evidence="2" key="1">
    <citation type="journal article" date="2014" name="Int. J. Syst. Evol. Microbiol.">
        <title>Complete genome sequence of Corynebacterium casei LMG S-19264T (=DSM 44701T), isolated from a smear-ripened cheese.</title>
        <authorList>
            <consortium name="US DOE Joint Genome Institute (JGI-PGF)"/>
            <person name="Walter F."/>
            <person name="Albersmeier A."/>
            <person name="Kalinowski J."/>
            <person name="Ruckert C."/>
        </authorList>
    </citation>
    <scope>NUCLEOTIDE SEQUENCE</scope>
    <source>
        <strain evidence="2">CGMCC 1.15763</strain>
    </source>
</reference>
<dbReference type="AlphaFoldDB" id="A0A917HV25"/>
<feature type="chain" id="PRO_5037687910" description="TonB protein C-terminal" evidence="1">
    <location>
        <begin position="23"/>
        <end position="157"/>
    </location>
</feature>
<name>A0A917HV25_9FLAO</name>
<accession>A0A917HV25</accession>
<dbReference type="PROSITE" id="PS51257">
    <property type="entry name" value="PROKAR_LIPOPROTEIN"/>
    <property type="match status" value="1"/>
</dbReference>
<evidence type="ECO:0008006" key="4">
    <source>
        <dbReference type="Google" id="ProtNLM"/>
    </source>
</evidence>
<dbReference type="EMBL" id="BMJW01000001">
    <property type="protein sequence ID" value="GGG90287.1"/>
    <property type="molecule type" value="Genomic_DNA"/>
</dbReference>
<comment type="caution">
    <text evidence="2">The sequence shown here is derived from an EMBL/GenBank/DDBJ whole genome shotgun (WGS) entry which is preliminary data.</text>
</comment>
<sequence>MRLRVFFLLGILILFQSCQFFSSGTTTDTKGFDELIDFSSVDVSPSFAVCDSLINKEEKTACFRTTIHEHLFKSLSSQKISVHQPIEEVIQVHIAIDNKGKATLKSISATDQLRKAIPVIDSLINVSLMSLPTLFPAIKRGIPVATNYQLPIEISVK</sequence>
<proteinExistence type="predicted"/>
<evidence type="ECO:0000256" key="1">
    <source>
        <dbReference type="SAM" id="SignalP"/>
    </source>
</evidence>